<proteinExistence type="predicted"/>
<keyword evidence="1" id="KW-0812">Transmembrane</keyword>
<dbReference type="EMBL" id="RCOS01000064">
    <property type="protein sequence ID" value="RSN75997.1"/>
    <property type="molecule type" value="Genomic_DNA"/>
</dbReference>
<keyword evidence="1" id="KW-0472">Membrane</keyword>
<gene>
    <name evidence="2" type="ORF">D6D85_05035</name>
</gene>
<evidence type="ECO:0000313" key="2">
    <source>
        <dbReference type="EMBL" id="RSN75997.1"/>
    </source>
</evidence>
<keyword evidence="3" id="KW-1185">Reference proteome</keyword>
<keyword evidence="1" id="KW-1133">Transmembrane helix</keyword>
<accession>A0A429GQP2</accession>
<comment type="caution">
    <text evidence="2">The sequence shown here is derived from an EMBL/GenBank/DDBJ whole genome shotgun (WGS) entry which is preliminary data.</text>
</comment>
<protein>
    <submittedName>
        <fullName evidence="2">Uncharacterized protein</fullName>
    </submittedName>
</protein>
<evidence type="ECO:0000313" key="3">
    <source>
        <dbReference type="Proteomes" id="UP000277582"/>
    </source>
</evidence>
<sequence length="381" mass="42376">MISSIDIDHKCYIPLQIPRHDAKTSRKNIIKETCKHFLMSLVKVAAGIGAVVVILLAVLVLYTATKPSLTVKSVEVTDVESKPPEVLGLHYPAIRILFKTDKYPVKFYLMTPEGDMINSYEAKLPEETAYLAIGKPWENIVGSRSYVVKAFIEEKEVFRREVNVKGLSGSARVLNVSIGTELYPNLSGVKSIPEPVINKILIEVENSGDVPLYLSSSVLSADGNPLVFKPSKVAIMPGSREKVELSIPWVIYLDKRHVFTVSIPGIGNSSYTAEPLRPEVRVESVGLRPNYIPGLRNAPPVGYFLDNVTITVRNTEAYPISFLHNFEVYVGDKKAIVFPPDIFLNPGEERTLTITCDLYVEKKPSEVRVKLYGTEVAYQVP</sequence>
<evidence type="ECO:0000256" key="1">
    <source>
        <dbReference type="SAM" id="Phobius"/>
    </source>
</evidence>
<organism evidence="2 3">
    <name type="scientific">Candidatus Methanodesulfokora washburnensis</name>
    <dbReference type="NCBI Taxonomy" id="2478471"/>
    <lineage>
        <taxon>Archaea</taxon>
        <taxon>Thermoproteota</taxon>
        <taxon>Candidatus Korarchaeia</taxon>
        <taxon>Candidatus Korarchaeia incertae sedis</taxon>
        <taxon>Candidatus Methanodesulfokora</taxon>
    </lineage>
</organism>
<dbReference type="Proteomes" id="UP000277582">
    <property type="component" value="Unassembled WGS sequence"/>
</dbReference>
<name>A0A429GQP2_9CREN</name>
<reference evidence="2 3" key="1">
    <citation type="submission" date="2018-10" db="EMBL/GenBank/DDBJ databases">
        <title>Co-occurring genomic capacity for anaerobic methane metabolism and dissimilatory sulfite reduction discovered in the Korarchaeota.</title>
        <authorList>
            <person name="Mckay L.J."/>
            <person name="Dlakic M."/>
            <person name="Fields M.W."/>
            <person name="Delmont T.O."/>
            <person name="Eren A.M."/>
            <person name="Jay Z.J."/>
            <person name="Klingelsmith K.B."/>
            <person name="Rusch D.B."/>
            <person name="Inskeep W.P."/>
        </authorList>
    </citation>
    <scope>NUCLEOTIDE SEQUENCE [LARGE SCALE GENOMIC DNA]</scope>
    <source>
        <strain evidence="2 3">MDKW</strain>
    </source>
</reference>
<feature type="transmembrane region" description="Helical" evidence="1">
    <location>
        <begin position="37"/>
        <end position="62"/>
    </location>
</feature>
<dbReference type="AlphaFoldDB" id="A0A429GQP2"/>